<name>E6TYR6_EVAC2</name>
<evidence type="ECO:0000313" key="2">
    <source>
        <dbReference type="EMBL" id="ADU31251.1"/>
    </source>
</evidence>
<accession>E6TYR6</accession>
<proteinExistence type="predicted"/>
<organism evidence="2 3">
    <name type="scientific">Evansella cellulosilytica (strain ATCC 21833 / DSM 2522 / FERM P-1141 / JCM 9156 / N-4)</name>
    <name type="common">Bacillus cellulosilyticus</name>
    <dbReference type="NCBI Taxonomy" id="649639"/>
    <lineage>
        <taxon>Bacteria</taxon>
        <taxon>Bacillati</taxon>
        <taxon>Bacillota</taxon>
        <taxon>Bacilli</taxon>
        <taxon>Bacillales</taxon>
        <taxon>Bacillaceae</taxon>
        <taxon>Evansella</taxon>
    </lineage>
</organism>
<dbReference type="EMBL" id="CP002394">
    <property type="protein sequence ID" value="ADU31251.1"/>
    <property type="molecule type" value="Genomic_DNA"/>
</dbReference>
<dbReference type="OrthoDB" id="2884100at2"/>
<protein>
    <recommendedName>
        <fullName evidence="1">KTSC domain-containing protein</fullName>
    </recommendedName>
</protein>
<sequence>METVELNHGKLSYIEYDETNRHLHVHFKNGEYVIYYEVYKLDYVGFLSTKNYTEFFEERIEPRYPSRTIS</sequence>
<reference evidence="2" key="1">
    <citation type="submission" date="2010-12" db="EMBL/GenBank/DDBJ databases">
        <title>Complete sequence of Bacillus cellulosilyticus DSM 2522.</title>
        <authorList>
            <consortium name="US DOE Joint Genome Institute"/>
            <person name="Lucas S."/>
            <person name="Copeland A."/>
            <person name="Lapidus A."/>
            <person name="Cheng J.-F."/>
            <person name="Bruce D."/>
            <person name="Goodwin L."/>
            <person name="Pitluck S."/>
            <person name="Chertkov O."/>
            <person name="Detter J.C."/>
            <person name="Han C."/>
            <person name="Tapia R."/>
            <person name="Land M."/>
            <person name="Hauser L."/>
            <person name="Jeffries C."/>
            <person name="Kyrpides N."/>
            <person name="Ivanova N."/>
            <person name="Mikhailova N."/>
            <person name="Brumm P."/>
            <person name="Mead D."/>
            <person name="Woyke T."/>
        </authorList>
    </citation>
    <scope>NUCLEOTIDE SEQUENCE [LARGE SCALE GENOMIC DNA]</scope>
    <source>
        <strain evidence="2">DSM 2522</strain>
    </source>
</reference>
<dbReference type="HOGENOM" id="CLU_2749240_0_0_9"/>
<dbReference type="AlphaFoldDB" id="E6TYR6"/>
<keyword evidence="3" id="KW-1185">Reference proteome</keyword>
<dbReference type="RefSeq" id="WP_013489582.1">
    <property type="nucleotide sequence ID" value="NC_014829.1"/>
</dbReference>
<dbReference type="Proteomes" id="UP000001401">
    <property type="component" value="Chromosome"/>
</dbReference>
<feature type="domain" description="KTSC" evidence="1">
    <location>
        <begin position="11"/>
        <end position="64"/>
    </location>
</feature>
<dbReference type="Pfam" id="PF13619">
    <property type="entry name" value="KTSC"/>
    <property type="match status" value="1"/>
</dbReference>
<evidence type="ECO:0000313" key="3">
    <source>
        <dbReference type="Proteomes" id="UP000001401"/>
    </source>
</evidence>
<gene>
    <name evidence="2" type="ordered locus">Bcell_3001</name>
</gene>
<dbReference type="KEGG" id="bco:Bcell_3001"/>
<dbReference type="InterPro" id="IPR025309">
    <property type="entry name" value="KTSC_dom"/>
</dbReference>
<evidence type="ECO:0000259" key="1">
    <source>
        <dbReference type="Pfam" id="PF13619"/>
    </source>
</evidence>